<keyword evidence="7" id="KW-1185">Reference proteome</keyword>
<dbReference type="GO" id="GO:0008800">
    <property type="term" value="F:beta-lactamase activity"/>
    <property type="evidence" value="ECO:0007669"/>
    <property type="project" value="UniProtKB-EC"/>
</dbReference>
<dbReference type="RefSeq" id="WP_099620309.1">
    <property type="nucleotide sequence ID" value="NZ_CP024201.1"/>
</dbReference>
<feature type="signal peptide" evidence="4">
    <location>
        <begin position="1"/>
        <end position="40"/>
    </location>
</feature>
<dbReference type="EC" id="3.5.2.6" evidence="3"/>
<dbReference type="SUPFAM" id="SSF56601">
    <property type="entry name" value="beta-lactamase/transpeptidase-like"/>
    <property type="match status" value="1"/>
</dbReference>
<evidence type="ECO:0000259" key="5">
    <source>
        <dbReference type="Pfam" id="PF13354"/>
    </source>
</evidence>
<evidence type="ECO:0000256" key="4">
    <source>
        <dbReference type="SAM" id="SignalP"/>
    </source>
</evidence>
<dbReference type="NCBIfam" id="NF033103">
    <property type="entry name" value="bla_class_A"/>
    <property type="match status" value="1"/>
</dbReference>
<dbReference type="GO" id="GO:0046677">
    <property type="term" value="P:response to antibiotic"/>
    <property type="evidence" value="ECO:0007669"/>
    <property type="project" value="InterPro"/>
</dbReference>
<organism evidence="6 7">
    <name type="scientific">Caulobacter mirabilis</name>
    <dbReference type="NCBI Taxonomy" id="69666"/>
    <lineage>
        <taxon>Bacteria</taxon>
        <taxon>Pseudomonadati</taxon>
        <taxon>Pseudomonadota</taxon>
        <taxon>Alphaproteobacteria</taxon>
        <taxon>Caulobacterales</taxon>
        <taxon>Caulobacteraceae</taxon>
        <taxon>Caulobacter</taxon>
    </lineage>
</organism>
<sequence>MDRNVITSRVATRTTHKLAKAFLAVSLLAAASACSRSAAADPAAVVQASATERRLAELSLRAQPGVLGVYVEDLATGWSAGVEADAPRPMMSVFKAPMAAAVLAQVDAGALSLEHKVTIRKEDLRGGPTIVADQFKGEPLTFTVRELLGYAVSQSDNTATDALLPLIGGPPAVTAYMRGKGIEGFRLDRDERALGADIRRLGAEGFMADPRDTVTPRAAGAFLRQLAAGELVSPASTALLLDLMRKTTTGPRRIRVGMPTGSQLAHKTGGSGMVGKVAIATNDIGLVTTPDGRRLAVAIFLSASPANDKERDALIAEAARIATGG</sequence>
<dbReference type="GO" id="GO:0030655">
    <property type="term" value="P:beta-lactam antibiotic catabolic process"/>
    <property type="evidence" value="ECO:0007669"/>
    <property type="project" value="InterPro"/>
</dbReference>
<keyword evidence="6" id="KW-0378">Hydrolase</keyword>
<feature type="chain" id="PRO_5013561526" description="beta-lactamase" evidence="4">
    <location>
        <begin position="41"/>
        <end position="325"/>
    </location>
</feature>
<gene>
    <name evidence="6" type="ORF">CSW64_00835</name>
</gene>
<dbReference type="InterPro" id="IPR000871">
    <property type="entry name" value="Beta-lactam_class-A"/>
</dbReference>
<dbReference type="Pfam" id="PF13354">
    <property type="entry name" value="Beta-lactamase2"/>
    <property type="match status" value="1"/>
</dbReference>
<dbReference type="OrthoDB" id="9784149at2"/>
<dbReference type="PROSITE" id="PS51257">
    <property type="entry name" value="PROKAR_LIPOPROTEIN"/>
    <property type="match status" value="1"/>
</dbReference>
<evidence type="ECO:0000313" key="6">
    <source>
        <dbReference type="EMBL" id="ATQ41052.1"/>
    </source>
</evidence>
<dbReference type="Proteomes" id="UP000228945">
    <property type="component" value="Chromosome"/>
</dbReference>
<dbReference type="PANTHER" id="PTHR35333">
    <property type="entry name" value="BETA-LACTAMASE"/>
    <property type="match status" value="1"/>
</dbReference>
<feature type="domain" description="Beta-lactamase class A catalytic" evidence="5">
    <location>
        <begin position="68"/>
        <end position="300"/>
    </location>
</feature>
<proteinExistence type="inferred from homology"/>
<dbReference type="InterPro" id="IPR012338">
    <property type="entry name" value="Beta-lactam/transpept-like"/>
</dbReference>
<dbReference type="InterPro" id="IPR045155">
    <property type="entry name" value="Beta-lactam_cat"/>
</dbReference>
<dbReference type="KEGG" id="cmb:CSW64_00835"/>
<comment type="similarity">
    <text evidence="2">Belongs to the class-A beta-lactamase family.</text>
</comment>
<evidence type="ECO:0000256" key="1">
    <source>
        <dbReference type="ARBA" id="ARBA00001526"/>
    </source>
</evidence>
<dbReference type="EMBL" id="CP024201">
    <property type="protein sequence ID" value="ATQ41052.1"/>
    <property type="molecule type" value="Genomic_DNA"/>
</dbReference>
<dbReference type="Gene3D" id="3.40.710.10">
    <property type="entry name" value="DD-peptidase/beta-lactamase superfamily"/>
    <property type="match status" value="1"/>
</dbReference>
<evidence type="ECO:0000256" key="3">
    <source>
        <dbReference type="ARBA" id="ARBA00012865"/>
    </source>
</evidence>
<protein>
    <recommendedName>
        <fullName evidence="3">beta-lactamase</fullName>
        <ecNumber evidence="3">3.5.2.6</ecNumber>
    </recommendedName>
</protein>
<name>A0A2D2ASR5_9CAUL</name>
<accession>A0A2D2ASR5</accession>
<evidence type="ECO:0000313" key="7">
    <source>
        <dbReference type="Proteomes" id="UP000228945"/>
    </source>
</evidence>
<evidence type="ECO:0000256" key="2">
    <source>
        <dbReference type="ARBA" id="ARBA00009009"/>
    </source>
</evidence>
<keyword evidence="4" id="KW-0732">Signal</keyword>
<dbReference type="PRINTS" id="PR00118">
    <property type="entry name" value="BLACTAMASEA"/>
</dbReference>
<dbReference type="AlphaFoldDB" id="A0A2D2ASR5"/>
<reference evidence="6 7" key="1">
    <citation type="submission" date="2017-10" db="EMBL/GenBank/DDBJ databases">
        <title>Genome sequence of Caulobacter mirabilis FWC38.</title>
        <authorList>
            <person name="Fiebig A."/>
            <person name="Crosson S."/>
        </authorList>
    </citation>
    <scope>NUCLEOTIDE SEQUENCE [LARGE SCALE GENOMIC DNA]</scope>
    <source>
        <strain evidence="6 7">FWC 38</strain>
    </source>
</reference>
<dbReference type="PANTHER" id="PTHR35333:SF3">
    <property type="entry name" value="BETA-LACTAMASE-TYPE TRANSPEPTIDASE FOLD CONTAINING PROTEIN"/>
    <property type="match status" value="1"/>
</dbReference>
<comment type="catalytic activity">
    <reaction evidence="1">
        <text>a beta-lactam + H2O = a substituted beta-amino acid</text>
        <dbReference type="Rhea" id="RHEA:20401"/>
        <dbReference type="ChEBI" id="CHEBI:15377"/>
        <dbReference type="ChEBI" id="CHEBI:35627"/>
        <dbReference type="ChEBI" id="CHEBI:140347"/>
        <dbReference type="EC" id="3.5.2.6"/>
    </reaction>
</comment>